<reference evidence="3 4" key="1">
    <citation type="submission" date="2016-07" db="EMBL/GenBank/DDBJ databases">
        <title>Genomic analysis of zinc-resistant bacterium Mucilaginibacter pedocola TBZ30.</title>
        <authorList>
            <person name="Huang J."/>
            <person name="Tang J."/>
        </authorList>
    </citation>
    <scope>NUCLEOTIDE SEQUENCE [LARGE SCALE GENOMIC DNA]</scope>
    <source>
        <strain evidence="3 4">TBZ30</strain>
    </source>
</reference>
<feature type="chain" id="PRO_5012910555" description="SnoaL-like domain-containing protein" evidence="1">
    <location>
        <begin position="20"/>
        <end position="159"/>
    </location>
</feature>
<evidence type="ECO:0000313" key="3">
    <source>
        <dbReference type="EMBL" id="OOQ60317.1"/>
    </source>
</evidence>
<dbReference type="RefSeq" id="WP_078347595.1">
    <property type="nucleotide sequence ID" value="NZ_MBTF01000007.1"/>
</dbReference>
<gene>
    <name evidence="3" type="ORF">BC343_25155</name>
</gene>
<dbReference type="AlphaFoldDB" id="A0A1S9PH84"/>
<dbReference type="SUPFAM" id="SSF54427">
    <property type="entry name" value="NTF2-like"/>
    <property type="match status" value="1"/>
</dbReference>
<evidence type="ECO:0000256" key="1">
    <source>
        <dbReference type="SAM" id="SignalP"/>
    </source>
</evidence>
<keyword evidence="4" id="KW-1185">Reference proteome</keyword>
<dbReference type="OrthoDB" id="794115at2"/>
<name>A0A1S9PH84_9SPHI</name>
<dbReference type="EMBL" id="MBTF01000007">
    <property type="protein sequence ID" value="OOQ60317.1"/>
    <property type="molecule type" value="Genomic_DNA"/>
</dbReference>
<dbReference type="Pfam" id="PF12680">
    <property type="entry name" value="SnoaL_2"/>
    <property type="match status" value="1"/>
</dbReference>
<sequence length="159" mass="17412">MQSKTYAALGLLFTAGVLAACNQTPEKPAIDKKAQSEALIQQHFQLLNDHDLKGLVSQYAPKAPITSSDWKGTTNGPEGADQIFHLEFFVSPDAKYLVDKVINTDSTVVVEYDVIGLRDKANGGVRYDLRKCSVFRIDSLNKIAAESTYANGMVYHTGN</sequence>
<protein>
    <recommendedName>
        <fullName evidence="2">SnoaL-like domain-containing protein</fullName>
    </recommendedName>
</protein>
<dbReference type="CDD" id="cd00531">
    <property type="entry name" value="NTF2_like"/>
    <property type="match status" value="1"/>
</dbReference>
<dbReference type="PROSITE" id="PS51257">
    <property type="entry name" value="PROKAR_LIPOPROTEIN"/>
    <property type="match status" value="1"/>
</dbReference>
<evidence type="ECO:0000313" key="4">
    <source>
        <dbReference type="Proteomes" id="UP000189739"/>
    </source>
</evidence>
<proteinExistence type="predicted"/>
<comment type="caution">
    <text evidence="3">The sequence shown here is derived from an EMBL/GenBank/DDBJ whole genome shotgun (WGS) entry which is preliminary data.</text>
</comment>
<dbReference type="STRING" id="1792845.BC343_25155"/>
<dbReference type="Gene3D" id="3.10.450.50">
    <property type="match status" value="1"/>
</dbReference>
<dbReference type="InterPro" id="IPR032710">
    <property type="entry name" value="NTF2-like_dom_sf"/>
</dbReference>
<evidence type="ECO:0000259" key="2">
    <source>
        <dbReference type="Pfam" id="PF12680"/>
    </source>
</evidence>
<accession>A0A1S9PH84</accession>
<feature type="domain" description="SnoaL-like" evidence="2">
    <location>
        <begin position="40"/>
        <end position="144"/>
    </location>
</feature>
<keyword evidence="1" id="KW-0732">Signal</keyword>
<dbReference type="Proteomes" id="UP000189739">
    <property type="component" value="Unassembled WGS sequence"/>
</dbReference>
<feature type="signal peptide" evidence="1">
    <location>
        <begin position="1"/>
        <end position="19"/>
    </location>
</feature>
<organism evidence="3 4">
    <name type="scientific">Mucilaginibacter pedocola</name>
    <dbReference type="NCBI Taxonomy" id="1792845"/>
    <lineage>
        <taxon>Bacteria</taxon>
        <taxon>Pseudomonadati</taxon>
        <taxon>Bacteroidota</taxon>
        <taxon>Sphingobacteriia</taxon>
        <taxon>Sphingobacteriales</taxon>
        <taxon>Sphingobacteriaceae</taxon>
        <taxon>Mucilaginibacter</taxon>
    </lineage>
</organism>
<dbReference type="InterPro" id="IPR037401">
    <property type="entry name" value="SnoaL-like"/>
</dbReference>